<keyword evidence="1" id="KW-0732">Signal</keyword>
<sequence length="1096" mass="113738">MKKQLLSRKKLSTLFYSLCFMALFANSAKVQAQIASDGDYRTAKVSGNWSDTDMWETRTSGAWAVTAVVPTATNNVYVQNGHTVTVDVANVYCKDLELNIVGVLAIGVNTVNVSGKIRAYTTTLGAVIGAAANDGTFYSDQTSSTTPAATMITTINPGVLKFVGGTRNITNAGEWNASGTINAAEFALDANAIGTLSGVGVKFKPIVISSGTVATNSVISVSNGDFTIKNGAKFVTSISSTSGVIGNSSSAICGIVTIEAGGILELTGSTPAINCTTFTNNGTVIYSRVGSQTLLQSASAAYAIPGTTLFNNYSTLILSNSNTKTPIAPITVSSLLKFTGTATLGATASLPLTMLDGSTVERSVTSGTSLPSALGAVFYGQLSTDLVNVTIGSTITNSNEFVSSPTPGKVGTLTINSGVTYTVTGGRTATNVVNNGIIVLLPTTSFTFTINGTISGTGTISGHTNASITFGGANDGNAGTLNFTSGSQFANILTINRTGLNASVTLGTPVTILSISPTSTTLGLSAGTLINSDFITLGDGAIISRSGGSLDAAPIFGNTLTLNYNSSVAKTVGYEMPNSSAVATTVNISSGAVTLNTTKNISALTLTTGSLTLSSGANITIQNGLTNNSTASAVVIESGANLIQVNNVANAGDITVKRNSSSLFKLDYTIWSSPVANSSKYLLDFSPLTLPTRFYNYNTSTNLYNAVSSPATTPFATAAGYLIRTPDNWVDQVLDPLAVAAPYSGVFTGLPNNGDTPVTLNYVDATHGYNMVGNPYPSTINAETFLAANSANIESTLYFWRKTNGAGGSAYATYTSGGATTTTPTSAAPNGTIQVGQGFFVQAKSAATVNTFFTNAMRTANTANQFFKTKNNTERSRVWLNLTNATGVFSQALVGYITNATQDVDAGIDGKYINDSPIALTSNINNEDYTIQGRALPFDPSDVVALNFKTDVAGDYTIGLDHVDGLFAEGQDVFLKDNTTGTETDLKAGAYTFTTVAGIDNARFSLKYQKTLGVNAASFDDNSVAVYKSGGVLYINSGANTINNIKVFDIQGRLIAEQKNVKANSATIKDLKTTQQVLIIKITAEDNKVVSKKVVN</sequence>
<protein>
    <submittedName>
        <fullName evidence="2">T9SS sorting signal type C domain-containing protein</fullName>
    </submittedName>
</protein>
<keyword evidence="3" id="KW-1185">Reference proteome</keyword>
<evidence type="ECO:0000313" key="2">
    <source>
        <dbReference type="EMBL" id="TDD98533.1"/>
    </source>
</evidence>
<dbReference type="NCBIfam" id="NF033708">
    <property type="entry name" value="T9SS_Cterm_ChiA"/>
    <property type="match status" value="1"/>
</dbReference>
<dbReference type="Proteomes" id="UP000295479">
    <property type="component" value="Unassembled WGS sequence"/>
</dbReference>
<dbReference type="EMBL" id="SMFK01000002">
    <property type="protein sequence ID" value="TDD98533.1"/>
    <property type="molecule type" value="Genomic_DNA"/>
</dbReference>
<dbReference type="AlphaFoldDB" id="A0A4R5CJL6"/>
<dbReference type="OrthoDB" id="1652165at2"/>
<proteinExistence type="predicted"/>
<reference evidence="2 3" key="1">
    <citation type="submission" date="2019-03" db="EMBL/GenBank/DDBJ databases">
        <title>Flavobacterium AR-3-4 sp. nov. isolated from arctic soil.</title>
        <authorList>
            <person name="Chaudhary D.K."/>
        </authorList>
    </citation>
    <scope>NUCLEOTIDE SEQUENCE [LARGE SCALE GENOMIC DNA]</scope>
    <source>
        <strain evidence="2 3">AR-3-4</strain>
    </source>
</reference>
<comment type="caution">
    <text evidence="2">The sequence shown here is derived from an EMBL/GenBank/DDBJ whole genome shotgun (WGS) entry which is preliminary data.</text>
</comment>
<feature type="signal peptide" evidence="1">
    <location>
        <begin position="1"/>
        <end position="32"/>
    </location>
</feature>
<evidence type="ECO:0000313" key="3">
    <source>
        <dbReference type="Proteomes" id="UP000295479"/>
    </source>
</evidence>
<accession>A0A4R5CJL6</accession>
<name>A0A4R5CJL6_9FLAO</name>
<feature type="chain" id="PRO_5020377655" evidence="1">
    <location>
        <begin position="33"/>
        <end position="1096"/>
    </location>
</feature>
<organism evidence="2 3">
    <name type="scientific">Flavobacterium cellulosilyticum</name>
    <dbReference type="NCBI Taxonomy" id="2541731"/>
    <lineage>
        <taxon>Bacteria</taxon>
        <taxon>Pseudomonadati</taxon>
        <taxon>Bacteroidota</taxon>
        <taxon>Flavobacteriia</taxon>
        <taxon>Flavobacteriales</taxon>
        <taxon>Flavobacteriaceae</taxon>
        <taxon>Flavobacterium</taxon>
    </lineage>
</organism>
<evidence type="ECO:0000256" key="1">
    <source>
        <dbReference type="SAM" id="SignalP"/>
    </source>
</evidence>
<gene>
    <name evidence="2" type="ORF">E0F76_05230</name>
</gene>
<dbReference type="RefSeq" id="WP_132002340.1">
    <property type="nucleotide sequence ID" value="NZ_SMFK01000002.1"/>
</dbReference>